<proteinExistence type="evidence at transcript level"/>
<dbReference type="EMBL" id="LR786377">
    <property type="protein sequence ID" value="CAB3260443.1"/>
    <property type="molecule type" value="mRNA"/>
</dbReference>
<dbReference type="SUPFAM" id="SSF140361">
    <property type="entry name" value="MIT domain-like"/>
    <property type="match status" value="1"/>
</dbReference>
<dbReference type="InterPro" id="IPR033393">
    <property type="entry name" value="NRBF2_MIT"/>
</dbReference>
<dbReference type="Gene3D" id="1.20.58.80">
    <property type="entry name" value="Phosphotransferase system, lactose/cellobiose-type IIA subunit"/>
    <property type="match status" value="1"/>
</dbReference>
<protein>
    <submittedName>
        <fullName evidence="2">Uncharacterized protein LOC100175435</fullName>
    </submittedName>
</protein>
<dbReference type="Pfam" id="PF17169">
    <property type="entry name" value="NRBF2_MIT"/>
    <property type="match status" value="1"/>
</dbReference>
<accession>A0A6F9DGH6</accession>
<organism evidence="2">
    <name type="scientific">Phallusia mammillata</name>
    <dbReference type="NCBI Taxonomy" id="59560"/>
    <lineage>
        <taxon>Eukaryota</taxon>
        <taxon>Metazoa</taxon>
        <taxon>Chordata</taxon>
        <taxon>Tunicata</taxon>
        <taxon>Ascidiacea</taxon>
        <taxon>Phlebobranchia</taxon>
        <taxon>Ascidiidae</taxon>
        <taxon>Phallusia</taxon>
    </lineage>
</organism>
<sequence>MKNERYQWAGIDAFQTMPLNQAHLNERKAEKYIEKQKWDEASACFETASRCILKAMEKTSLPKVLQSLQLQFDNYIHQKHIIEIKKSELSSQRSNTFDETEHHVSNNKKVLLDGKEEVCSLPTSKILNYEILSDTNTREPDSLLQFLNPLTTGKANQRKYPKAAPDRLEELQIQNQNLSCLVEKLMLKTEKLQMDNNDLLTKNFLLEEELLSLKAELKGLKCDQSQDGQHCSLMPNVFTDIDDTHHGKDFSEKGFFDFEDHLVQELDIAMQENDFKPAINENNNSLKSHIDKLIEPTEKNEVKSIEFEDWQ</sequence>
<dbReference type="PANTHER" id="PTHR14964">
    <property type="entry name" value="NUCLEAR RECEPTOR BINDING FACTOR 2"/>
    <property type="match status" value="1"/>
</dbReference>
<dbReference type="PANTHER" id="PTHR14964:SF2">
    <property type="entry name" value="NUCLEAR RECEPTOR-BINDING FACTOR 2"/>
    <property type="match status" value="1"/>
</dbReference>
<dbReference type="InterPro" id="IPR039679">
    <property type="entry name" value="NRBF2"/>
</dbReference>
<feature type="domain" description="Nuclear receptor-binding factor 2 MIT" evidence="1">
    <location>
        <begin position="17"/>
        <end position="85"/>
    </location>
</feature>
<gene>
    <name evidence="2" type="primary">LOC100175435</name>
</gene>
<evidence type="ECO:0000259" key="1">
    <source>
        <dbReference type="Pfam" id="PF17169"/>
    </source>
</evidence>
<evidence type="ECO:0000313" key="2">
    <source>
        <dbReference type="EMBL" id="CAB3260443.1"/>
    </source>
</evidence>
<name>A0A6F9DGH6_9ASCI</name>
<dbReference type="AlphaFoldDB" id="A0A6F9DGH6"/>
<reference evidence="2" key="1">
    <citation type="submission" date="2020-04" db="EMBL/GenBank/DDBJ databases">
        <authorList>
            <person name="Neveu A P."/>
        </authorList>
    </citation>
    <scope>NUCLEOTIDE SEQUENCE</scope>
    <source>
        <tissue evidence="2">Whole embryo</tissue>
    </source>
</reference>
<dbReference type="GO" id="GO:0006914">
    <property type="term" value="P:autophagy"/>
    <property type="evidence" value="ECO:0007669"/>
    <property type="project" value="InterPro"/>
</dbReference>